<feature type="transmembrane region" description="Helical" evidence="5">
    <location>
        <begin position="289"/>
        <end position="307"/>
    </location>
</feature>
<feature type="transmembrane region" description="Helical" evidence="5">
    <location>
        <begin position="215"/>
        <end position="236"/>
    </location>
</feature>
<evidence type="ECO:0000256" key="5">
    <source>
        <dbReference type="SAM" id="Phobius"/>
    </source>
</evidence>
<dbReference type="InterPro" id="IPR011701">
    <property type="entry name" value="MFS"/>
</dbReference>
<evidence type="ECO:0000256" key="2">
    <source>
        <dbReference type="ARBA" id="ARBA00022692"/>
    </source>
</evidence>
<dbReference type="SUPFAM" id="SSF103473">
    <property type="entry name" value="MFS general substrate transporter"/>
    <property type="match status" value="1"/>
</dbReference>
<name>A0A7W9W680_ARMRO</name>
<evidence type="ECO:0000259" key="6">
    <source>
        <dbReference type="PROSITE" id="PS50850"/>
    </source>
</evidence>
<gene>
    <name evidence="7" type="ORF">HNQ39_002990</name>
</gene>
<feature type="transmembrane region" description="Helical" evidence="5">
    <location>
        <begin position="174"/>
        <end position="194"/>
    </location>
</feature>
<dbReference type="InterPro" id="IPR051337">
    <property type="entry name" value="OPA_Antiporter"/>
</dbReference>
<proteinExistence type="predicted"/>
<keyword evidence="2 5" id="KW-0812">Transmembrane</keyword>
<dbReference type="Pfam" id="PF07690">
    <property type="entry name" value="MFS_1"/>
    <property type="match status" value="1"/>
</dbReference>
<dbReference type="PIRSF" id="PIRSF002808">
    <property type="entry name" value="Hexose_phosphate_transp"/>
    <property type="match status" value="1"/>
</dbReference>
<comment type="subcellular location">
    <subcellularLocation>
        <location evidence="1">Cell membrane</location>
        <topology evidence="1">Multi-pass membrane protein</topology>
    </subcellularLocation>
</comment>
<dbReference type="EMBL" id="JACHGW010000002">
    <property type="protein sequence ID" value="MBB6051199.1"/>
    <property type="molecule type" value="Genomic_DNA"/>
</dbReference>
<dbReference type="GO" id="GO:0035435">
    <property type="term" value="P:phosphate ion transmembrane transport"/>
    <property type="evidence" value="ECO:0007669"/>
    <property type="project" value="TreeGrafter"/>
</dbReference>
<dbReference type="Proteomes" id="UP000520814">
    <property type="component" value="Unassembled WGS sequence"/>
</dbReference>
<feature type="transmembrane region" description="Helical" evidence="5">
    <location>
        <begin position="378"/>
        <end position="398"/>
    </location>
</feature>
<dbReference type="InterPro" id="IPR000849">
    <property type="entry name" value="Sugar_P_transporter"/>
</dbReference>
<feature type="transmembrane region" description="Helical" evidence="5">
    <location>
        <begin position="7"/>
        <end position="24"/>
    </location>
</feature>
<dbReference type="InterPro" id="IPR020846">
    <property type="entry name" value="MFS_dom"/>
</dbReference>
<evidence type="ECO:0000313" key="7">
    <source>
        <dbReference type="EMBL" id="MBB6051199.1"/>
    </source>
</evidence>
<dbReference type="RefSeq" id="WP_184197554.1">
    <property type="nucleotide sequence ID" value="NZ_JACHGW010000002.1"/>
</dbReference>
<accession>A0A7W9W680</accession>
<keyword evidence="4 5" id="KW-0472">Membrane</keyword>
<dbReference type="PROSITE" id="PS50850">
    <property type="entry name" value="MFS"/>
    <property type="match status" value="1"/>
</dbReference>
<keyword evidence="8" id="KW-1185">Reference proteome</keyword>
<dbReference type="GO" id="GO:0005886">
    <property type="term" value="C:plasma membrane"/>
    <property type="evidence" value="ECO:0007669"/>
    <property type="project" value="UniProtKB-SubCell"/>
</dbReference>
<feature type="transmembrane region" description="Helical" evidence="5">
    <location>
        <begin position="79"/>
        <end position="100"/>
    </location>
</feature>
<protein>
    <submittedName>
        <fullName evidence="7">OPA family glycerol-3-phosphate transporter-like MFS transporter</fullName>
    </submittedName>
</protein>
<keyword evidence="3 5" id="KW-1133">Transmembrane helix</keyword>
<feature type="transmembrane region" description="Helical" evidence="5">
    <location>
        <begin position="256"/>
        <end position="277"/>
    </location>
</feature>
<dbReference type="PANTHER" id="PTHR43826">
    <property type="entry name" value="GLUCOSE-6-PHOSPHATE EXCHANGER SLC37A4"/>
    <property type="match status" value="1"/>
</dbReference>
<dbReference type="Gene3D" id="1.20.1250.20">
    <property type="entry name" value="MFS general substrate transporter like domains"/>
    <property type="match status" value="2"/>
</dbReference>
<feature type="transmembrane region" description="Helical" evidence="5">
    <location>
        <begin position="44"/>
        <end position="67"/>
    </location>
</feature>
<dbReference type="GO" id="GO:0061513">
    <property type="term" value="F:glucose 6-phosphate:phosphate antiporter activity"/>
    <property type="evidence" value="ECO:0007669"/>
    <property type="project" value="TreeGrafter"/>
</dbReference>
<organism evidence="7 8">
    <name type="scientific">Armatimonas rosea</name>
    <dbReference type="NCBI Taxonomy" id="685828"/>
    <lineage>
        <taxon>Bacteria</taxon>
        <taxon>Bacillati</taxon>
        <taxon>Armatimonadota</taxon>
        <taxon>Armatimonadia</taxon>
        <taxon>Armatimonadales</taxon>
        <taxon>Armatimonadaceae</taxon>
        <taxon>Armatimonas</taxon>
    </lineage>
</organism>
<dbReference type="PANTHER" id="PTHR43826:SF8">
    <property type="entry name" value="MAJOR FACILITATOR SUPERFAMILY (MFS) PROFILE DOMAIN-CONTAINING PROTEIN"/>
    <property type="match status" value="1"/>
</dbReference>
<comment type="caution">
    <text evidence="7">The sequence shown here is derived from an EMBL/GenBank/DDBJ whole genome shotgun (WGS) entry which is preliminary data.</text>
</comment>
<evidence type="ECO:0000313" key="8">
    <source>
        <dbReference type="Proteomes" id="UP000520814"/>
    </source>
</evidence>
<evidence type="ECO:0000256" key="1">
    <source>
        <dbReference type="ARBA" id="ARBA00004651"/>
    </source>
</evidence>
<evidence type="ECO:0000256" key="3">
    <source>
        <dbReference type="ARBA" id="ARBA00022989"/>
    </source>
</evidence>
<feature type="transmembrane region" description="Helical" evidence="5">
    <location>
        <begin position="313"/>
        <end position="339"/>
    </location>
</feature>
<evidence type="ECO:0000256" key="4">
    <source>
        <dbReference type="ARBA" id="ARBA00023136"/>
    </source>
</evidence>
<feature type="transmembrane region" description="Helical" evidence="5">
    <location>
        <begin position="351"/>
        <end position="372"/>
    </location>
</feature>
<feature type="domain" description="Major facilitator superfamily (MFS) profile" evidence="6">
    <location>
        <begin position="11"/>
        <end position="402"/>
    </location>
</feature>
<dbReference type="AlphaFoldDB" id="A0A7W9W680"/>
<sequence length="402" mass="41322">MTTTERPAWRAALLLILGYTAYYFCRTNFSVGRPSQLAELAQGGLSTGAATVALGRIATLGVVAGICGKFFAGRIVHRLGGVWAFLLGGIGAALATAAFGRSSGIPLFGLFWVGNRLFQSVGWPATIRIVGSWFTAGNYGKAMGVVSLSWLFGDALARAGQARLLATGWDWRGVYIASAAVLLGAVLLCGLFLRERPVEPRATATPHAPVPLRELFARPAFLGVCIAAFGFTLVNVTLSEWLPVYFTGIGLSQGKAALASGLYPLMGGLSAVAFGALGDRAGSQGRQRLLIGGMLLTGATMAGFLLARTPEIAFVLVALAGLVAGGPYAYTVGAAALDLVEPKQAAAVNGIIDGMGYLGAILAGEAVARLAVALGWNGAFAALAGVCLLASGLCVVLLRRSA</sequence>
<reference evidence="7 8" key="1">
    <citation type="submission" date="2020-08" db="EMBL/GenBank/DDBJ databases">
        <title>Genomic Encyclopedia of Type Strains, Phase IV (KMG-IV): sequencing the most valuable type-strain genomes for metagenomic binning, comparative biology and taxonomic classification.</title>
        <authorList>
            <person name="Goeker M."/>
        </authorList>
    </citation>
    <scope>NUCLEOTIDE SEQUENCE [LARGE SCALE GENOMIC DNA]</scope>
    <source>
        <strain evidence="7 8">DSM 23562</strain>
    </source>
</reference>
<dbReference type="InterPro" id="IPR036259">
    <property type="entry name" value="MFS_trans_sf"/>
</dbReference>